<evidence type="ECO:0000313" key="5">
    <source>
        <dbReference type="Proteomes" id="UP000252706"/>
    </source>
</evidence>
<protein>
    <submittedName>
        <fullName evidence="4">Flavin-dependent oxidoreductase</fullName>
    </submittedName>
</protein>
<dbReference type="PANTHER" id="PTHR13789:SF268">
    <property type="entry name" value="5-METHYLPHENAZINE-1-CARBOXYLATE 1-MONOOXYGENASE"/>
    <property type="match status" value="1"/>
</dbReference>
<evidence type="ECO:0000259" key="3">
    <source>
        <dbReference type="Pfam" id="PF01494"/>
    </source>
</evidence>
<accession>A0A366X185</accession>
<dbReference type="GO" id="GO:0071949">
    <property type="term" value="F:FAD binding"/>
    <property type="evidence" value="ECO:0007669"/>
    <property type="project" value="InterPro"/>
</dbReference>
<dbReference type="AlphaFoldDB" id="A0A366X185"/>
<evidence type="ECO:0000256" key="2">
    <source>
        <dbReference type="ARBA" id="ARBA00023033"/>
    </source>
</evidence>
<keyword evidence="1" id="KW-0560">Oxidoreductase</keyword>
<dbReference type="EMBL" id="QOCE01000031">
    <property type="protein sequence ID" value="RBW54463.1"/>
    <property type="molecule type" value="Genomic_DNA"/>
</dbReference>
<gene>
    <name evidence="4" type="ORF">DS909_11480</name>
</gene>
<comment type="caution">
    <text evidence="4">The sequence shown here is derived from an EMBL/GenBank/DDBJ whole genome shotgun (WGS) entry which is preliminary data.</text>
</comment>
<evidence type="ECO:0000256" key="1">
    <source>
        <dbReference type="ARBA" id="ARBA00023002"/>
    </source>
</evidence>
<dbReference type="Gene3D" id="3.30.9.30">
    <property type="match status" value="1"/>
</dbReference>
<sequence>MTVLIAGGGIAGLSLGLTLHEIGVPFRIFEAVDTVKPLGVGINLQPNAVRELINLNLETELSAIGVRTRQYGFYSKLGKTIWEEPRGTSAGYAWPQYSVHRGELQVMLYQALIARAGSACIETGARAVGFENNADGATLLLEDGRRETGALLVAADGIHSALRAQMYPSEGAPIWNGRVLWRATTNADAFFGGGAMVMIGHNDLRLVAYPISNTDRHGQATINWIAEKRFPLNASWKKEDWNRAADIGDFLPDFEEWGFDWIDVPALITGADVVYEYPMVDRDPLPNWTEGNVTLMGDAAHPTYPVGSNGASQAILDARLIGAQILEHGVTAQALTAFEAQVRPITTGVGLANRAGGGPDGVLQQVEDLCGGDFDVIDDVIPIAKLAEHAEKYKTLAGFSIAELNSRPRTIPEGAKLT</sequence>
<dbReference type="GO" id="GO:0004497">
    <property type="term" value="F:monooxygenase activity"/>
    <property type="evidence" value="ECO:0007669"/>
    <property type="project" value="UniProtKB-KW"/>
</dbReference>
<dbReference type="InterPro" id="IPR002938">
    <property type="entry name" value="FAD-bd"/>
</dbReference>
<dbReference type="RefSeq" id="WP_113823597.1">
    <property type="nucleotide sequence ID" value="NZ_QOCE01000031.1"/>
</dbReference>
<dbReference type="PANTHER" id="PTHR13789">
    <property type="entry name" value="MONOOXYGENASE"/>
    <property type="match status" value="1"/>
</dbReference>
<reference evidence="4 5" key="1">
    <citation type="submission" date="2018-07" db="EMBL/GenBank/DDBJ databases">
        <title>Modular assembly of carbohydrate-degrading microbial communities in the ocean.</title>
        <authorList>
            <person name="Enke T.N."/>
            <person name="Datta M.S."/>
            <person name="Schwartzman J.A."/>
            <person name="Cermak N."/>
            <person name="Schmitz D.A."/>
            <person name="Barrere J."/>
            <person name="Cordero O.X."/>
        </authorList>
    </citation>
    <scope>NUCLEOTIDE SEQUENCE [LARGE SCALE GENOMIC DNA]</scope>
    <source>
        <strain evidence="4 5">C3M10</strain>
    </source>
</reference>
<dbReference type="Proteomes" id="UP000252706">
    <property type="component" value="Unassembled WGS sequence"/>
</dbReference>
<dbReference type="SUPFAM" id="SSF51905">
    <property type="entry name" value="FAD/NAD(P)-binding domain"/>
    <property type="match status" value="1"/>
</dbReference>
<dbReference type="Gene3D" id="3.50.50.60">
    <property type="entry name" value="FAD/NAD(P)-binding domain"/>
    <property type="match status" value="1"/>
</dbReference>
<proteinExistence type="predicted"/>
<organism evidence="4 5">
    <name type="scientific">Phaeobacter gallaeciensis</name>
    <dbReference type="NCBI Taxonomy" id="60890"/>
    <lineage>
        <taxon>Bacteria</taxon>
        <taxon>Pseudomonadati</taxon>
        <taxon>Pseudomonadota</taxon>
        <taxon>Alphaproteobacteria</taxon>
        <taxon>Rhodobacterales</taxon>
        <taxon>Roseobacteraceae</taxon>
        <taxon>Phaeobacter</taxon>
    </lineage>
</organism>
<dbReference type="NCBIfam" id="NF005720">
    <property type="entry name" value="PRK07538.1"/>
    <property type="match status" value="1"/>
</dbReference>
<feature type="domain" description="FAD-binding" evidence="3">
    <location>
        <begin position="2"/>
        <end position="166"/>
    </location>
</feature>
<dbReference type="PRINTS" id="PR00420">
    <property type="entry name" value="RNGMNOXGNASE"/>
</dbReference>
<dbReference type="OrthoDB" id="4230779at2"/>
<dbReference type="InterPro" id="IPR036188">
    <property type="entry name" value="FAD/NAD-bd_sf"/>
</dbReference>
<evidence type="ECO:0000313" key="4">
    <source>
        <dbReference type="EMBL" id="RBW54463.1"/>
    </source>
</evidence>
<dbReference type="SUPFAM" id="SSF54373">
    <property type="entry name" value="FAD-linked reductases, C-terminal domain"/>
    <property type="match status" value="1"/>
</dbReference>
<dbReference type="InterPro" id="IPR050493">
    <property type="entry name" value="FAD-dep_Monooxygenase_BioMet"/>
</dbReference>
<name>A0A366X185_9RHOB</name>
<keyword evidence="2" id="KW-0503">Monooxygenase</keyword>
<dbReference type="Pfam" id="PF01494">
    <property type="entry name" value="FAD_binding_3"/>
    <property type="match status" value="1"/>
</dbReference>